<feature type="domain" description="Thiolase C-terminal" evidence="7">
    <location>
        <begin position="296"/>
        <end position="432"/>
    </location>
</feature>
<evidence type="ECO:0000256" key="4">
    <source>
        <dbReference type="PIRSR" id="PIRSR000429-1"/>
    </source>
</evidence>
<protein>
    <submittedName>
        <fullName evidence="8">Acetyl-CoA acetyltransferase</fullName>
    </submittedName>
</protein>
<evidence type="ECO:0000313" key="8">
    <source>
        <dbReference type="EMBL" id="EMI52194.1"/>
    </source>
</evidence>
<comment type="caution">
    <text evidence="8">The sequence shown here is derived from an EMBL/GenBank/DDBJ whole genome shotgun (WGS) entry which is preliminary data.</text>
</comment>
<dbReference type="PANTHER" id="PTHR18919:SF151">
    <property type="entry name" value="BLR2427 PROTEIN"/>
    <property type="match status" value="1"/>
</dbReference>
<organism evidence="8 9">
    <name type="scientific">Rhodopirellula sallentina SM41</name>
    <dbReference type="NCBI Taxonomy" id="1263870"/>
    <lineage>
        <taxon>Bacteria</taxon>
        <taxon>Pseudomonadati</taxon>
        <taxon>Planctomycetota</taxon>
        <taxon>Planctomycetia</taxon>
        <taxon>Pirellulales</taxon>
        <taxon>Pirellulaceae</taxon>
        <taxon>Rhodopirellula</taxon>
    </lineage>
</organism>
<dbReference type="PROSITE" id="PS00099">
    <property type="entry name" value="THIOLASE_3"/>
    <property type="match status" value="1"/>
</dbReference>
<sequence>MTMKSDTHPFKPVAIVDGVRTPFAKAFGKLADVSAADLGTHTVSESLRRCGLSPEAVDQVIFGNVAGPADSANIARVIALKAGVPHTQIAHTVNRNCASGMESLLAACAAISHGDANTIVAGGTESMSQIPLLVPNDATKLWGRLAKAKSLMARLSVLKDFRPRHFTPVPAIQLGLTDPVSGMNMGETAELLAREYHISRREQDEFAVGSHAKASQTQERCFFSGEIAPMPLHDGTTFDKDDGIRHGQSLEQLARLRPIFAKDGTVTAGNSCQVTDGAAAMLLSSQKGLERFSRAPLGYITGFAIAGCDPRRMGLGPVYAVAKLMKQTGMTFDDFELIELNEAFAAQVIACERAMASREFAEKELGQSEPVGELPMDRVNIHGGAIALGHPVGTTGTRIVLTLLRALRESGKRRGLATLCVGGGQGVAIVVETA</sequence>
<dbReference type="GO" id="GO:0003988">
    <property type="term" value="F:acetyl-CoA C-acyltransferase activity"/>
    <property type="evidence" value="ECO:0007669"/>
    <property type="project" value="UniProtKB-ARBA"/>
</dbReference>
<dbReference type="Pfam" id="PF00108">
    <property type="entry name" value="Thiolase_N"/>
    <property type="match status" value="1"/>
</dbReference>
<comment type="similarity">
    <text evidence="1 5">Belongs to the thiolase-like superfamily. Thiolase family.</text>
</comment>
<feature type="domain" description="Thiolase N-terminal" evidence="6">
    <location>
        <begin position="13"/>
        <end position="286"/>
    </location>
</feature>
<evidence type="ECO:0000256" key="1">
    <source>
        <dbReference type="ARBA" id="ARBA00010982"/>
    </source>
</evidence>
<dbReference type="SUPFAM" id="SSF53901">
    <property type="entry name" value="Thiolase-like"/>
    <property type="match status" value="2"/>
</dbReference>
<evidence type="ECO:0000256" key="3">
    <source>
        <dbReference type="ARBA" id="ARBA00023315"/>
    </source>
</evidence>
<evidence type="ECO:0000256" key="5">
    <source>
        <dbReference type="RuleBase" id="RU003557"/>
    </source>
</evidence>
<keyword evidence="2 5" id="KW-0808">Transferase</keyword>
<dbReference type="InterPro" id="IPR020617">
    <property type="entry name" value="Thiolase_C"/>
</dbReference>
<dbReference type="InterPro" id="IPR020615">
    <property type="entry name" value="Thiolase_acyl_enz_int_AS"/>
</dbReference>
<dbReference type="Pfam" id="PF02803">
    <property type="entry name" value="Thiolase_C"/>
    <property type="match status" value="1"/>
</dbReference>
<proteinExistence type="inferred from homology"/>
<dbReference type="PROSITE" id="PS00737">
    <property type="entry name" value="THIOLASE_2"/>
    <property type="match status" value="1"/>
</dbReference>
<dbReference type="AlphaFoldDB" id="M5TT16"/>
<keyword evidence="3 5" id="KW-0012">Acyltransferase</keyword>
<dbReference type="Gene3D" id="3.40.47.10">
    <property type="match status" value="1"/>
</dbReference>
<dbReference type="InterPro" id="IPR020616">
    <property type="entry name" value="Thiolase_N"/>
</dbReference>
<evidence type="ECO:0000256" key="2">
    <source>
        <dbReference type="ARBA" id="ARBA00022679"/>
    </source>
</evidence>
<dbReference type="InterPro" id="IPR020610">
    <property type="entry name" value="Thiolase_AS"/>
</dbReference>
<dbReference type="RefSeq" id="WP_008688111.1">
    <property type="nucleotide sequence ID" value="NZ_ANOH01000443.1"/>
</dbReference>
<dbReference type="InterPro" id="IPR016039">
    <property type="entry name" value="Thiolase-like"/>
</dbReference>
<gene>
    <name evidence="8" type="ORF">RSSM_06308</name>
</gene>
<feature type="active site" description="Acyl-thioester intermediate" evidence="4">
    <location>
        <position position="97"/>
    </location>
</feature>
<dbReference type="CDD" id="cd00751">
    <property type="entry name" value="thiolase"/>
    <property type="match status" value="1"/>
</dbReference>
<dbReference type="PIRSF" id="PIRSF000429">
    <property type="entry name" value="Ac-CoA_Ac_transf"/>
    <property type="match status" value="1"/>
</dbReference>
<feature type="active site" description="Proton acceptor" evidence="4">
    <location>
        <position position="390"/>
    </location>
</feature>
<reference evidence="8 9" key="1">
    <citation type="journal article" date="2013" name="Mar. Genomics">
        <title>Expression of sulfatases in Rhodopirellula baltica and the diversity of sulfatases in the genus Rhodopirellula.</title>
        <authorList>
            <person name="Wegner C.E."/>
            <person name="Richter-Heitmann T."/>
            <person name="Klindworth A."/>
            <person name="Klockow C."/>
            <person name="Richter M."/>
            <person name="Achstetter T."/>
            <person name="Glockner F.O."/>
            <person name="Harder J."/>
        </authorList>
    </citation>
    <scope>NUCLEOTIDE SEQUENCE [LARGE SCALE GENOMIC DNA]</scope>
    <source>
        <strain evidence="8 9">SM41</strain>
    </source>
</reference>
<evidence type="ECO:0000259" key="7">
    <source>
        <dbReference type="Pfam" id="PF02803"/>
    </source>
</evidence>
<keyword evidence="9" id="KW-1185">Reference proteome</keyword>
<name>M5TT16_9BACT</name>
<dbReference type="EMBL" id="ANOH01000443">
    <property type="protein sequence ID" value="EMI52194.1"/>
    <property type="molecule type" value="Genomic_DNA"/>
</dbReference>
<dbReference type="InterPro" id="IPR020613">
    <property type="entry name" value="Thiolase_CS"/>
</dbReference>
<dbReference type="NCBIfam" id="TIGR01930">
    <property type="entry name" value="AcCoA-C-Actrans"/>
    <property type="match status" value="1"/>
</dbReference>
<evidence type="ECO:0000259" key="6">
    <source>
        <dbReference type="Pfam" id="PF00108"/>
    </source>
</evidence>
<evidence type="ECO:0000313" key="9">
    <source>
        <dbReference type="Proteomes" id="UP000011885"/>
    </source>
</evidence>
<dbReference type="Proteomes" id="UP000011885">
    <property type="component" value="Unassembled WGS sequence"/>
</dbReference>
<feature type="active site" description="Proton acceptor" evidence="4">
    <location>
        <position position="420"/>
    </location>
</feature>
<dbReference type="PROSITE" id="PS00098">
    <property type="entry name" value="THIOLASE_1"/>
    <property type="match status" value="1"/>
</dbReference>
<dbReference type="PANTHER" id="PTHR18919">
    <property type="entry name" value="ACETYL-COA C-ACYLTRANSFERASE"/>
    <property type="match status" value="1"/>
</dbReference>
<dbReference type="PATRIC" id="fig|1263870.3.peg.6683"/>
<accession>M5TT16</accession>
<dbReference type="InterPro" id="IPR002155">
    <property type="entry name" value="Thiolase"/>
</dbReference>